<dbReference type="AlphaFoldDB" id="A0A6G1G2B5"/>
<sequence>MTSITHQPTIHTYHCLCTQLLLATPHPLPTYPRRAPPSLDRAYILPLSPSSPTTDHPTTSLALPDTTPQIIRRADGFERRYWQRCGRCRLVVGYFLGRAQGDAEGERGVGAEGPWGEVLYVFPGGLVGTEEMVGGGEGVVR</sequence>
<dbReference type="RefSeq" id="XP_033533697.1">
    <property type="nucleotide sequence ID" value="XM_033682872.1"/>
</dbReference>
<accession>A0A6G1G2B5</accession>
<evidence type="ECO:0000313" key="4">
    <source>
        <dbReference type="RefSeq" id="XP_033533697.1"/>
    </source>
</evidence>
<evidence type="ECO:0000313" key="3">
    <source>
        <dbReference type="Proteomes" id="UP000504638"/>
    </source>
</evidence>
<keyword evidence="3" id="KW-1185">Reference proteome</keyword>
<feature type="domain" description="STEEP1" evidence="1">
    <location>
        <begin position="8"/>
        <end position="132"/>
    </location>
</feature>
<dbReference type="Pfam" id="PF25809">
    <property type="entry name" value="STEEP1"/>
    <property type="match status" value="1"/>
</dbReference>
<gene>
    <name evidence="2 4" type="ORF">P152DRAFT_514716</name>
</gene>
<reference evidence="4" key="2">
    <citation type="submission" date="2020-04" db="EMBL/GenBank/DDBJ databases">
        <authorList>
            <consortium name="NCBI Genome Project"/>
        </authorList>
    </citation>
    <scope>NUCLEOTIDE SEQUENCE</scope>
    <source>
        <strain evidence="4">CBS 781.70</strain>
    </source>
</reference>
<dbReference type="Proteomes" id="UP000504638">
    <property type="component" value="Unplaced"/>
</dbReference>
<reference evidence="2 4" key="1">
    <citation type="submission" date="2020-01" db="EMBL/GenBank/DDBJ databases">
        <authorList>
            <consortium name="DOE Joint Genome Institute"/>
            <person name="Haridas S."/>
            <person name="Albert R."/>
            <person name="Binder M."/>
            <person name="Bloem J."/>
            <person name="Labutti K."/>
            <person name="Salamov A."/>
            <person name="Andreopoulos B."/>
            <person name="Baker S.E."/>
            <person name="Barry K."/>
            <person name="Bills G."/>
            <person name="Bluhm B.H."/>
            <person name="Cannon C."/>
            <person name="Castanera R."/>
            <person name="Culley D.E."/>
            <person name="Daum C."/>
            <person name="Ezra D."/>
            <person name="Gonzalez J.B."/>
            <person name="Henrissat B."/>
            <person name="Kuo A."/>
            <person name="Liang C."/>
            <person name="Lipzen A."/>
            <person name="Lutzoni F."/>
            <person name="Magnuson J."/>
            <person name="Mondo S."/>
            <person name="Nolan M."/>
            <person name="Ohm R."/>
            <person name="Pangilinan J."/>
            <person name="Park H.-J."/>
            <person name="Ramirez L."/>
            <person name="Alfaro M."/>
            <person name="Sun H."/>
            <person name="Tritt A."/>
            <person name="Yoshinaga Y."/>
            <person name="Zwiers L.-H."/>
            <person name="Turgeon B.G."/>
            <person name="Goodwin S.B."/>
            <person name="Spatafora J.W."/>
            <person name="Crous P.W."/>
            <person name="Grigoriev I.V."/>
        </authorList>
    </citation>
    <scope>NUCLEOTIDE SEQUENCE</scope>
    <source>
        <strain evidence="2 4">CBS 781.70</strain>
    </source>
</reference>
<organism evidence="2">
    <name type="scientific">Eremomyces bilateralis CBS 781.70</name>
    <dbReference type="NCBI Taxonomy" id="1392243"/>
    <lineage>
        <taxon>Eukaryota</taxon>
        <taxon>Fungi</taxon>
        <taxon>Dikarya</taxon>
        <taxon>Ascomycota</taxon>
        <taxon>Pezizomycotina</taxon>
        <taxon>Dothideomycetes</taxon>
        <taxon>Dothideomycetes incertae sedis</taxon>
        <taxon>Eremomycetales</taxon>
        <taxon>Eremomycetaceae</taxon>
        <taxon>Eremomyces</taxon>
    </lineage>
</organism>
<name>A0A6G1G2B5_9PEZI</name>
<evidence type="ECO:0000313" key="2">
    <source>
        <dbReference type="EMBL" id="KAF1812066.1"/>
    </source>
</evidence>
<protein>
    <recommendedName>
        <fullName evidence="1">STEEP1 domain-containing protein</fullName>
    </recommendedName>
</protein>
<dbReference type="OrthoDB" id="418131at2759"/>
<dbReference type="InterPro" id="IPR057965">
    <property type="entry name" value="STEEP1_dom"/>
</dbReference>
<dbReference type="GeneID" id="54423442"/>
<dbReference type="EMBL" id="ML975159">
    <property type="protein sequence ID" value="KAF1812066.1"/>
    <property type="molecule type" value="Genomic_DNA"/>
</dbReference>
<proteinExistence type="predicted"/>
<reference evidence="4" key="3">
    <citation type="submission" date="2025-04" db="UniProtKB">
        <authorList>
            <consortium name="RefSeq"/>
        </authorList>
    </citation>
    <scope>IDENTIFICATION</scope>
    <source>
        <strain evidence="4">CBS 781.70</strain>
    </source>
</reference>
<evidence type="ECO:0000259" key="1">
    <source>
        <dbReference type="Pfam" id="PF25809"/>
    </source>
</evidence>